<evidence type="ECO:0000256" key="2">
    <source>
        <dbReference type="ARBA" id="ARBA00022771"/>
    </source>
</evidence>
<keyword evidence="7" id="KW-1185">Reference proteome</keyword>
<keyword evidence="1" id="KW-0479">Metal-binding</keyword>
<dbReference type="Proteomes" id="UP000076502">
    <property type="component" value="Unassembled WGS sequence"/>
</dbReference>
<dbReference type="InterPro" id="IPR036236">
    <property type="entry name" value="Znf_C2H2_sf"/>
</dbReference>
<evidence type="ECO:0000256" key="3">
    <source>
        <dbReference type="ARBA" id="ARBA00022833"/>
    </source>
</evidence>
<keyword evidence="3" id="KW-0862">Zinc</keyword>
<dbReference type="InterPro" id="IPR022776">
    <property type="entry name" value="TRM13/UPF0224_CHHC_Znf_dom"/>
</dbReference>
<proteinExistence type="predicted"/>
<name>A0A154P3M8_DUFNO</name>
<evidence type="ECO:0000256" key="1">
    <source>
        <dbReference type="ARBA" id="ARBA00022723"/>
    </source>
</evidence>
<gene>
    <name evidence="6" type="ORF">WN55_10460</name>
</gene>
<dbReference type="OrthoDB" id="5839404at2759"/>
<organism evidence="6 7">
    <name type="scientific">Dufourea novaeangliae</name>
    <name type="common">Sweat bee</name>
    <dbReference type="NCBI Taxonomy" id="178035"/>
    <lineage>
        <taxon>Eukaryota</taxon>
        <taxon>Metazoa</taxon>
        <taxon>Ecdysozoa</taxon>
        <taxon>Arthropoda</taxon>
        <taxon>Hexapoda</taxon>
        <taxon>Insecta</taxon>
        <taxon>Pterygota</taxon>
        <taxon>Neoptera</taxon>
        <taxon>Endopterygota</taxon>
        <taxon>Hymenoptera</taxon>
        <taxon>Apocrita</taxon>
        <taxon>Aculeata</taxon>
        <taxon>Apoidea</taxon>
        <taxon>Anthophila</taxon>
        <taxon>Halictidae</taxon>
        <taxon>Rophitinae</taxon>
        <taxon>Dufourea</taxon>
    </lineage>
</organism>
<dbReference type="EMBL" id="KQ434809">
    <property type="protein sequence ID" value="KZC06549.1"/>
    <property type="molecule type" value="Genomic_DNA"/>
</dbReference>
<dbReference type="STRING" id="178035.A0A154P3M8"/>
<protein>
    <submittedName>
        <fullName evidence="6">Gametocyte-specific factor 1</fullName>
    </submittedName>
</protein>
<sequence>MDYQQPSSSGLADKKRSNKGKVFQLSWLKNNIFKDWLKSDNNKKAFCTACNKVLACGKSELIRHSRTQLHIKNTSKSCDITPSVLLPKVDSNSDLDHVNKVKTAEIKKMAAFGPYTICPFDKSHHIIDGRIQTHLVKCRKNYPKDAKVMCPFDTVHMIDPEEYEHHLSICPTSGNVRCYENSFEPEISKGTVSLKDACNQQTNTLDDEDWCGSNPTYNPLVASETKNVVRTAVGLSKAKKKQFKHSERDRIAKLEKNQSKTSIHKNSFVQKQPDLEAPLRVPKKAAKAMSYNQNLNKVHNKSYIDNLVSKLKEVSLENNNNTLQKGSQESSANNTFDEKSNGTLQNGKKNASKEIKVIHNNIKAEKKPLEPKIQNNTLHQTLGKGKNIRVNSKIAATFGEARKVSTGRGFTIAYQQIKSEISNNQESGNFEDLSAMFFDEE</sequence>
<feature type="domain" description="CHHC U11-48K-type" evidence="5">
    <location>
        <begin position="115"/>
        <end position="142"/>
    </location>
</feature>
<dbReference type="Pfam" id="PF05253">
    <property type="entry name" value="zf-U11-48K"/>
    <property type="match status" value="2"/>
</dbReference>
<evidence type="ECO:0000256" key="4">
    <source>
        <dbReference type="SAM" id="MobiDB-lite"/>
    </source>
</evidence>
<feature type="compositionally biased region" description="Polar residues" evidence="4">
    <location>
        <begin position="321"/>
        <end position="349"/>
    </location>
</feature>
<accession>A0A154P3M8</accession>
<keyword evidence="2" id="KW-0863">Zinc-finger</keyword>
<reference evidence="6 7" key="1">
    <citation type="submission" date="2015-07" db="EMBL/GenBank/DDBJ databases">
        <title>The genome of Dufourea novaeangliae.</title>
        <authorList>
            <person name="Pan H."/>
            <person name="Kapheim K."/>
        </authorList>
    </citation>
    <scope>NUCLEOTIDE SEQUENCE [LARGE SCALE GENOMIC DNA]</scope>
    <source>
        <strain evidence="6">0120121106</strain>
        <tissue evidence="6">Whole body</tissue>
    </source>
</reference>
<dbReference type="AlphaFoldDB" id="A0A154P3M8"/>
<dbReference type="GO" id="GO:0008270">
    <property type="term" value="F:zinc ion binding"/>
    <property type="evidence" value="ECO:0007669"/>
    <property type="project" value="UniProtKB-KW"/>
</dbReference>
<evidence type="ECO:0000313" key="7">
    <source>
        <dbReference type="Proteomes" id="UP000076502"/>
    </source>
</evidence>
<feature type="region of interest" description="Disordered" evidence="4">
    <location>
        <begin position="321"/>
        <end position="353"/>
    </location>
</feature>
<evidence type="ECO:0000313" key="6">
    <source>
        <dbReference type="EMBL" id="KZC06549.1"/>
    </source>
</evidence>
<dbReference type="PROSITE" id="PS51800">
    <property type="entry name" value="ZF_CHHC_U11_48K"/>
    <property type="match status" value="2"/>
</dbReference>
<evidence type="ECO:0000259" key="5">
    <source>
        <dbReference type="PROSITE" id="PS51800"/>
    </source>
</evidence>
<feature type="domain" description="CHHC U11-48K-type" evidence="5">
    <location>
        <begin position="147"/>
        <end position="174"/>
    </location>
</feature>
<dbReference type="SUPFAM" id="SSF57667">
    <property type="entry name" value="beta-beta-alpha zinc fingers"/>
    <property type="match status" value="1"/>
</dbReference>